<feature type="compositionally biased region" description="Basic and acidic residues" evidence="1">
    <location>
        <begin position="951"/>
        <end position="969"/>
    </location>
</feature>
<name>A0A4V1IYK4_9FUNG</name>
<feature type="compositionally biased region" description="Acidic residues" evidence="1">
    <location>
        <begin position="802"/>
        <end position="814"/>
    </location>
</feature>
<feature type="domain" description="Arrestin-like N-terminal" evidence="2">
    <location>
        <begin position="472"/>
        <end position="508"/>
    </location>
</feature>
<feature type="compositionally biased region" description="Pro residues" evidence="1">
    <location>
        <begin position="32"/>
        <end position="43"/>
    </location>
</feature>
<feature type="region of interest" description="Disordered" evidence="1">
    <location>
        <begin position="949"/>
        <end position="1005"/>
    </location>
</feature>
<sequence>MSPQSSPSHMDRTGRASSSKPQLHRTPTGQRPTPPTRAPPPAPHQRFPSPTGVALPSLPGAGSSQTPSAYPPIPYFIPDLPAPRIPIHPRRLPQVPTRSSLSVRDSPGGNGAGGGHHRGVSKGLRTNLPLDIQAGSSGGPVGRPNRSMSIPGGVRESIRASTLPPPLSIPKENEGNVVPDAVTKVDRTHGHQNRHSSTSSTASSKSTGSHSIASLSTPSITTTHSAASSTLSEDHLDSPSTMSHGPLRRDSMSSIEGKDEIKSEVKIVRGRSESLASSASSTSKTLDHPAGAPASGASRHSRDTTDDIEAIDLGTRYPYGISQSAQPPQTNLHTSVKAGKGPLLQNEEDMARSKGALPIPVGKDEHKVGKFRIKLRLNQPFIVAGSPVVGRVETTCLSSHARLGEMVIELYAYEEVTADTGTGNYLEPSSKGLSNTVRPIYKHRLVLQDTSHPSDAVLAAQPVDEGGYFVAKKGRTLFPFAIPLPTDLPTSVETRVGHVRYVLSATIMVGCLDEVEAEFRDPERLVSSKRLSVYERWGSEEVKKGRGMVVVGEARKRAFLGGTGSLECTAASTRGIITLGGMAYVRVAVRNGTKKRVTGVRLCLWRRAGLQGEVEREAEMRGKTRSIVDHRCRLVGEWRGRSSDWRWEPGEEREAVLALALPLSSEVSVSVRGTSLLSIRCFLQVALSMPLSKDLTVELPVYVTHPASWSDVPPVVGHVERKTGQAIFMGASILEREMAGMLGDKEEDMKGPVAQRGITQPVHGNGENDDEKEEEDTCGTRSAPEARALSQSDLSMVQDGKEGEEEEGDDDDNEIGQVHVARAVRVERCPQRRVRRRTIGEVTRSFYVEGQGKSWGPDEDDESHMTPVVMVPGEEKPKGNSGRLWSPIGGEDDSNGGGAVPHDRRDGTGSPLGSVGFLGGLRELRVLNPDDASSLSGTIRSSLDEVIMMDSGRDARTSVKKETEEDHKNQRLLSPQVALSPLAPSSDGEEEPMRSDNEDPVSGEAQALIDAMTHELDLDWDRSTVASKDKEMSC</sequence>
<feature type="region of interest" description="Disordered" evidence="1">
    <location>
        <begin position="749"/>
        <end position="814"/>
    </location>
</feature>
<evidence type="ECO:0000256" key="1">
    <source>
        <dbReference type="SAM" id="MobiDB-lite"/>
    </source>
</evidence>
<feature type="region of interest" description="Disordered" evidence="1">
    <location>
        <begin position="318"/>
        <end position="337"/>
    </location>
</feature>
<feature type="region of interest" description="Disordered" evidence="1">
    <location>
        <begin position="86"/>
        <end position="305"/>
    </location>
</feature>
<evidence type="ECO:0000313" key="4">
    <source>
        <dbReference type="Proteomes" id="UP000267251"/>
    </source>
</evidence>
<keyword evidence="4" id="KW-1185">Reference proteome</keyword>
<organism evidence="3 4">
    <name type="scientific">Piptocephalis cylindrospora</name>
    <dbReference type="NCBI Taxonomy" id="1907219"/>
    <lineage>
        <taxon>Eukaryota</taxon>
        <taxon>Fungi</taxon>
        <taxon>Fungi incertae sedis</taxon>
        <taxon>Zoopagomycota</taxon>
        <taxon>Zoopagomycotina</taxon>
        <taxon>Zoopagomycetes</taxon>
        <taxon>Zoopagales</taxon>
        <taxon>Piptocephalidaceae</taxon>
        <taxon>Piptocephalis</taxon>
    </lineage>
</organism>
<feature type="region of interest" description="Disordered" evidence="1">
    <location>
        <begin position="850"/>
        <end position="914"/>
    </location>
</feature>
<protein>
    <recommendedName>
        <fullName evidence="2">Arrestin-like N-terminal domain-containing protein</fullName>
    </recommendedName>
</protein>
<feature type="compositionally biased region" description="Low complexity" evidence="1">
    <location>
        <begin position="196"/>
        <end position="231"/>
    </location>
</feature>
<accession>A0A4V1IYK4</accession>
<feature type="region of interest" description="Disordered" evidence="1">
    <location>
        <begin position="1"/>
        <end position="72"/>
    </location>
</feature>
<dbReference type="OrthoDB" id="298939at2759"/>
<proteinExistence type="predicted"/>
<dbReference type="Gene3D" id="2.60.40.640">
    <property type="match status" value="2"/>
</dbReference>
<dbReference type="EMBL" id="KZ987781">
    <property type="protein sequence ID" value="RKP14869.1"/>
    <property type="molecule type" value="Genomic_DNA"/>
</dbReference>
<dbReference type="Proteomes" id="UP000267251">
    <property type="component" value="Unassembled WGS sequence"/>
</dbReference>
<dbReference type="SUPFAM" id="SSF81296">
    <property type="entry name" value="E set domains"/>
    <property type="match status" value="2"/>
</dbReference>
<feature type="compositionally biased region" description="Polar residues" evidence="1">
    <location>
        <begin position="321"/>
        <end position="334"/>
    </location>
</feature>
<dbReference type="AlphaFoldDB" id="A0A4V1IYK4"/>
<feature type="compositionally biased region" description="Basic and acidic residues" evidence="1">
    <location>
        <begin position="247"/>
        <end position="272"/>
    </location>
</feature>
<dbReference type="Pfam" id="PF00339">
    <property type="entry name" value="Arrestin_N"/>
    <property type="match status" value="1"/>
</dbReference>
<dbReference type="InterPro" id="IPR011021">
    <property type="entry name" value="Arrestin-like_N"/>
</dbReference>
<gene>
    <name evidence="3" type="ORF">BJ684DRAFT_18747</name>
</gene>
<evidence type="ECO:0000259" key="2">
    <source>
        <dbReference type="Pfam" id="PF00339"/>
    </source>
</evidence>
<feature type="compositionally biased region" description="Acidic residues" evidence="1">
    <location>
        <begin position="767"/>
        <end position="777"/>
    </location>
</feature>
<dbReference type="InterPro" id="IPR014756">
    <property type="entry name" value="Ig_E-set"/>
</dbReference>
<evidence type="ECO:0000313" key="3">
    <source>
        <dbReference type="EMBL" id="RKP14869.1"/>
    </source>
</evidence>
<reference evidence="4" key="1">
    <citation type="journal article" date="2018" name="Nat. Microbiol.">
        <title>Leveraging single-cell genomics to expand the fungal tree of life.</title>
        <authorList>
            <person name="Ahrendt S.R."/>
            <person name="Quandt C.A."/>
            <person name="Ciobanu D."/>
            <person name="Clum A."/>
            <person name="Salamov A."/>
            <person name="Andreopoulos B."/>
            <person name="Cheng J.F."/>
            <person name="Woyke T."/>
            <person name="Pelin A."/>
            <person name="Henrissat B."/>
            <person name="Reynolds N.K."/>
            <person name="Benny G.L."/>
            <person name="Smith M.E."/>
            <person name="James T.Y."/>
            <person name="Grigoriev I.V."/>
        </authorList>
    </citation>
    <scope>NUCLEOTIDE SEQUENCE [LARGE SCALE GENOMIC DNA]</scope>
</reference>
<feature type="compositionally biased region" description="Low complexity" evidence="1">
    <location>
        <begin position="273"/>
        <end position="284"/>
    </location>
</feature>
<dbReference type="InterPro" id="IPR014752">
    <property type="entry name" value="Arrestin-like_C"/>
</dbReference>